<gene>
    <name evidence="1" type="ORF">QAD02_012600</name>
</gene>
<keyword evidence="2" id="KW-1185">Reference proteome</keyword>
<name>A0ACC2P120_9HYME</name>
<reference evidence="1" key="1">
    <citation type="submission" date="2023-04" db="EMBL/GenBank/DDBJ databases">
        <title>A chromosome-level genome assembly of the parasitoid wasp Eretmocerus hayati.</title>
        <authorList>
            <person name="Zhong Y."/>
            <person name="Liu S."/>
            <person name="Liu Y."/>
        </authorList>
    </citation>
    <scope>NUCLEOTIDE SEQUENCE</scope>
    <source>
        <strain evidence="1">ZJU_SS_LIU_2023</strain>
    </source>
</reference>
<protein>
    <submittedName>
        <fullName evidence="1">Uncharacterized protein</fullName>
    </submittedName>
</protein>
<evidence type="ECO:0000313" key="2">
    <source>
        <dbReference type="Proteomes" id="UP001239111"/>
    </source>
</evidence>
<accession>A0ACC2P120</accession>
<evidence type="ECO:0000313" key="1">
    <source>
        <dbReference type="EMBL" id="KAJ8676813.1"/>
    </source>
</evidence>
<dbReference type="EMBL" id="CM056742">
    <property type="protein sequence ID" value="KAJ8676813.1"/>
    <property type="molecule type" value="Genomic_DNA"/>
</dbReference>
<comment type="caution">
    <text evidence="1">The sequence shown here is derived from an EMBL/GenBank/DDBJ whole genome shotgun (WGS) entry which is preliminary data.</text>
</comment>
<proteinExistence type="predicted"/>
<organism evidence="1 2">
    <name type="scientific">Eretmocerus hayati</name>
    <dbReference type="NCBI Taxonomy" id="131215"/>
    <lineage>
        <taxon>Eukaryota</taxon>
        <taxon>Metazoa</taxon>
        <taxon>Ecdysozoa</taxon>
        <taxon>Arthropoda</taxon>
        <taxon>Hexapoda</taxon>
        <taxon>Insecta</taxon>
        <taxon>Pterygota</taxon>
        <taxon>Neoptera</taxon>
        <taxon>Endopterygota</taxon>
        <taxon>Hymenoptera</taxon>
        <taxon>Apocrita</taxon>
        <taxon>Proctotrupomorpha</taxon>
        <taxon>Chalcidoidea</taxon>
        <taxon>Aphelinidae</taxon>
        <taxon>Aphelininae</taxon>
        <taxon>Eretmocerus</taxon>
    </lineage>
</organism>
<dbReference type="Proteomes" id="UP001239111">
    <property type="component" value="Chromosome 2"/>
</dbReference>
<sequence length="181" mass="20255">MPNKLQEGFVRADSGNSPTVSGTMIYIFIKSDERFNQPEVCEMESGKSSRESYGDAAVGHVCLKRDNKLCTVKARMSPEHRTEQTPYSVTVIVDEDLKKIVEISCDGCAAGPGGCKHVFAFLMWFNRRSEEPARTEIECYWKESVLSGVGKNIPFILAAGMLKDKKRVNQPLTSDHTFKKL</sequence>